<organism evidence="1 2">
    <name type="scientific">Pontibacter arcticus</name>
    <dbReference type="NCBI Taxonomy" id="2080288"/>
    <lineage>
        <taxon>Bacteria</taxon>
        <taxon>Pseudomonadati</taxon>
        <taxon>Bacteroidota</taxon>
        <taxon>Cytophagia</taxon>
        <taxon>Cytophagales</taxon>
        <taxon>Hymenobacteraceae</taxon>
        <taxon>Pontibacter</taxon>
    </lineage>
</organism>
<name>A0A364RCB3_9BACT</name>
<gene>
    <name evidence="1" type="ORF">DP923_14930</name>
</gene>
<reference evidence="1 2" key="2">
    <citation type="submission" date="2018-07" db="EMBL/GenBank/DDBJ databases">
        <title>Pontibacter sp. 2b14 genomic sequence and assembly.</title>
        <authorList>
            <person name="Du Z.-J."/>
        </authorList>
    </citation>
    <scope>NUCLEOTIDE SEQUENCE [LARGE SCALE GENOMIC DNA]</scope>
    <source>
        <strain evidence="1 2">2b14</strain>
    </source>
</reference>
<dbReference type="EMBL" id="QMDV01000004">
    <property type="protein sequence ID" value="RAU81971.1"/>
    <property type="molecule type" value="Genomic_DNA"/>
</dbReference>
<comment type="caution">
    <text evidence="1">The sequence shown here is derived from an EMBL/GenBank/DDBJ whole genome shotgun (WGS) entry which is preliminary data.</text>
</comment>
<dbReference type="Proteomes" id="UP000251692">
    <property type="component" value="Unassembled WGS sequence"/>
</dbReference>
<proteinExistence type="predicted"/>
<evidence type="ECO:0000313" key="2">
    <source>
        <dbReference type="Proteomes" id="UP000251692"/>
    </source>
</evidence>
<dbReference type="RefSeq" id="WP_112306649.1">
    <property type="nucleotide sequence ID" value="NZ_QMDV01000004.1"/>
</dbReference>
<keyword evidence="2" id="KW-1185">Reference proteome</keyword>
<reference evidence="1 2" key="1">
    <citation type="submission" date="2018-06" db="EMBL/GenBank/DDBJ databases">
        <authorList>
            <person name="Liu Z.-W."/>
        </authorList>
    </citation>
    <scope>NUCLEOTIDE SEQUENCE [LARGE SCALE GENOMIC DNA]</scope>
    <source>
        <strain evidence="1 2">2b14</strain>
    </source>
</reference>
<evidence type="ECO:0000313" key="1">
    <source>
        <dbReference type="EMBL" id="RAU81971.1"/>
    </source>
</evidence>
<accession>A0A364RCB3</accession>
<sequence>MTDKKRNVLKQLISGRISPQEAAARLQTEEGTNSIALAIRAANGLYNIGSETGLTYEEMKELFAGSLYVEIDEDDALLGGNGLPS</sequence>
<dbReference type="AlphaFoldDB" id="A0A364RCB3"/>
<protein>
    <submittedName>
        <fullName evidence="1">Uncharacterized protein</fullName>
    </submittedName>
</protein>